<dbReference type="GO" id="GO:0008999">
    <property type="term" value="F:protein-N-terminal-alanine acetyltransferase activity"/>
    <property type="evidence" value="ECO:0007669"/>
    <property type="project" value="UniProtKB-EC"/>
</dbReference>
<keyword evidence="4 7" id="KW-0012">Acyltransferase</keyword>
<reference evidence="7 8" key="1">
    <citation type="submission" date="2013-11" db="EMBL/GenBank/DDBJ databases">
        <title>Complete genome sequence of Clostridum sp. M2/40.</title>
        <authorList>
            <person name="Wibberg D."/>
            <person name="Puehler A."/>
            <person name="Schlueter A."/>
        </authorList>
    </citation>
    <scope>NUCLEOTIDE SEQUENCE [LARGE SCALE GENOMIC DNA]</scope>
    <source>
        <strain evidence="8">M2/40</strain>
    </source>
</reference>
<gene>
    <name evidence="7" type="ORF">CM240_2256</name>
</gene>
<feature type="domain" description="N-acetyltransferase" evidence="6">
    <location>
        <begin position="1"/>
        <end position="145"/>
    </location>
</feature>
<dbReference type="InterPro" id="IPR016181">
    <property type="entry name" value="Acyl_CoA_acyltransferase"/>
</dbReference>
<dbReference type="SUPFAM" id="SSF55729">
    <property type="entry name" value="Acyl-CoA N-acyltransferases (Nat)"/>
    <property type="match status" value="1"/>
</dbReference>
<dbReference type="EC" id="2.3.1.266" evidence="5"/>
<evidence type="ECO:0000313" key="8">
    <source>
        <dbReference type="Proteomes" id="UP000019426"/>
    </source>
</evidence>
<keyword evidence="3 7" id="KW-0808">Transferase</keyword>
<keyword evidence="8" id="KW-1185">Reference proteome</keyword>
<evidence type="ECO:0000256" key="2">
    <source>
        <dbReference type="ARBA" id="ARBA00022490"/>
    </source>
</evidence>
<dbReference type="Gene3D" id="3.40.630.30">
    <property type="match status" value="1"/>
</dbReference>
<evidence type="ECO:0000313" key="7">
    <source>
        <dbReference type="EMBL" id="CDM69398.2"/>
    </source>
</evidence>
<dbReference type="PROSITE" id="PS51186">
    <property type="entry name" value="GNAT"/>
    <property type="match status" value="1"/>
</dbReference>
<evidence type="ECO:0000256" key="5">
    <source>
        <dbReference type="RuleBase" id="RU363094"/>
    </source>
</evidence>
<dbReference type="Proteomes" id="UP000019426">
    <property type="component" value="Chromosome M2/40_rep1"/>
</dbReference>
<keyword evidence="2 5" id="KW-0963">Cytoplasm</keyword>
<sequence length="145" mass="16829">MFIDDLRLEYIDAIYEIETMSFSLPWSKDSLIKELDNKNAHYFIALLDGKVVGYIGLWEIIDEGHITNIAIHPNFRGHGFGKILLTSAVDYCKNKNFYGITLEVRVSNTIAINLYESLGFVNCGIRKKFYTDNNEDGIIMWKYFR</sequence>
<dbReference type="InterPro" id="IPR006464">
    <property type="entry name" value="AcTrfase_RimI/Ard1"/>
</dbReference>
<dbReference type="KEGG" id="clt:CM240_2256"/>
<comment type="catalytic activity">
    <reaction evidence="5">
        <text>N-terminal L-alanyl-[ribosomal protein bS18] + acetyl-CoA = N-terminal N(alpha)-acetyl-L-alanyl-[ribosomal protein bS18] + CoA + H(+)</text>
        <dbReference type="Rhea" id="RHEA:43756"/>
        <dbReference type="Rhea" id="RHEA-COMP:10676"/>
        <dbReference type="Rhea" id="RHEA-COMP:10677"/>
        <dbReference type="ChEBI" id="CHEBI:15378"/>
        <dbReference type="ChEBI" id="CHEBI:57287"/>
        <dbReference type="ChEBI" id="CHEBI:57288"/>
        <dbReference type="ChEBI" id="CHEBI:64718"/>
        <dbReference type="ChEBI" id="CHEBI:83683"/>
        <dbReference type="EC" id="2.3.1.266"/>
    </reaction>
</comment>
<organism evidence="7 8">
    <name type="scientific">Clostridium bornimense</name>
    <dbReference type="NCBI Taxonomy" id="1216932"/>
    <lineage>
        <taxon>Bacteria</taxon>
        <taxon>Bacillati</taxon>
        <taxon>Bacillota</taxon>
        <taxon>Clostridia</taxon>
        <taxon>Eubacteriales</taxon>
        <taxon>Clostridiaceae</taxon>
        <taxon>Clostridium</taxon>
    </lineage>
</organism>
<evidence type="ECO:0000256" key="3">
    <source>
        <dbReference type="ARBA" id="ARBA00022679"/>
    </source>
</evidence>
<dbReference type="Pfam" id="PF00583">
    <property type="entry name" value="Acetyltransf_1"/>
    <property type="match status" value="1"/>
</dbReference>
<comment type="subcellular location">
    <subcellularLocation>
        <location evidence="5">Cytoplasm</location>
    </subcellularLocation>
</comment>
<dbReference type="CDD" id="cd04301">
    <property type="entry name" value="NAT_SF"/>
    <property type="match status" value="1"/>
</dbReference>
<name>W6RY86_9CLOT</name>
<dbReference type="eggNOG" id="COG0456">
    <property type="taxonomic scope" value="Bacteria"/>
</dbReference>
<dbReference type="GO" id="GO:0005737">
    <property type="term" value="C:cytoplasm"/>
    <property type="evidence" value="ECO:0007669"/>
    <property type="project" value="UniProtKB-SubCell"/>
</dbReference>
<dbReference type="InterPro" id="IPR000182">
    <property type="entry name" value="GNAT_dom"/>
</dbReference>
<evidence type="ECO:0000256" key="1">
    <source>
        <dbReference type="ARBA" id="ARBA00005395"/>
    </source>
</evidence>
<protein>
    <recommendedName>
        <fullName evidence="5">[Ribosomal protein bS18]-alanine N-acetyltransferase</fullName>
        <ecNumber evidence="5">2.3.1.266</ecNumber>
    </recommendedName>
</protein>
<evidence type="ECO:0000259" key="6">
    <source>
        <dbReference type="PROSITE" id="PS51186"/>
    </source>
</evidence>
<proteinExistence type="inferred from homology"/>
<dbReference type="PANTHER" id="PTHR43420">
    <property type="entry name" value="ACETYLTRANSFERASE"/>
    <property type="match status" value="1"/>
</dbReference>
<dbReference type="InterPro" id="IPR050680">
    <property type="entry name" value="YpeA/RimI_acetyltransf"/>
</dbReference>
<dbReference type="EMBL" id="HG917868">
    <property type="protein sequence ID" value="CDM69398.2"/>
    <property type="molecule type" value="Genomic_DNA"/>
</dbReference>
<dbReference type="NCBIfam" id="TIGR01575">
    <property type="entry name" value="rimI"/>
    <property type="match status" value="1"/>
</dbReference>
<dbReference type="STRING" id="1216932.CM240_2256"/>
<evidence type="ECO:0000256" key="4">
    <source>
        <dbReference type="ARBA" id="ARBA00023315"/>
    </source>
</evidence>
<dbReference type="AlphaFoldDB" id="W6RY86"/>
<comment type="function">
    <text evidence="5">Acetylates the N-terminal alanine of ribosomal protein bS18.</text>
</comment>
<comment type="similarity">
    <text evidence="1 5">Belongs to the acetyltransferase family. RimI subfamily.</text>
</comment>
<dbReference type="PANTHER" id="PTHR43420:SF44">
    <property type="entry name" value="ACETYLTRANSFERASE YPEA"/>
    <property type="match status" value="1"/>
</dbReference>
<accession>W6RY86</accession>